<reference evidence="9" key="2">
    <citation type="journal article" date="2021" name="PeerJ">
        <title>Extensive microbial diversity within the chicken gut microbiome revealed by metagenomics and culture.</title>
        <authorList>
            <person name="Gilroy R."/>
            <person name="Ravi A."/>
            <person name="Getino M."/>
            <person name="Pursley I."/>
            <person name="Horton D.L."/>
            <person name="Alikhan N.F."/>
            <person name="Baker D."/>
            <person name="Gharbi K."/>
            <person name="Hall N."/>
            <person name="Watson M."/>
            <person name="Adriaenssens E.M."/>
            <person name="Foster-Nyarko E."/>
            <person name="Jarju S."/>
            <person name="Secka A."/>
            <person name="Antonio M."/>
            <person name="Oren A."/>
            <person name="Chaudhuri R.R."/>
            <person name="La Ragione R."/>
            <person name="Hildebrand F."/>
            <person name="Pallen M.J."/>
        </authorList>
    </citation>
    <scope>NUCLEOTIDE SEQUENCE</scope>
    <source>
        <strain evidence="9">ChiW13-3771</strain>
    </source>
</reference>
<evidence type="ECO:0000256" key="3">
    <source>
        <dbReference type="ARBA" id="ARBA00022448"/>
    </source>
</evidence>
<gene>
    <name evidence="9" type="ORF">IAC96_03040</name>
</gene>
<dbReference type="InterPro" id="IPR003439">
    <property type="entry name" value="ABC_transporter-like_ATP-bd"/>
</dbReference>
<comment type="similarity">
    <text evidence="2">Belongs to the ABC transporter superfamily.</text>
</comment>
<dbReference type="Pfam" id="PF08352">
    <property type="entry name" value="oligo_HPY"/>
    <property type="match status" value="1"/>
</dbReference>
<proteinExistence type="inferred from homology"/>
<dbReference type="PROSITE" id="PS50893">
    <property type="entry name" value="ABC_TRANSPORTER_2"/>
    <property type="match status" value="1"/>
</dbReference>
<dbReference type="NCBIfam" id="TIGR01727">
    <property type="entry name" value="oligo_HPY"/>
    <property type="match status" value="1"/>
</dbReference>
<name>A0A9D1ECY9_9FIRM</name>
<evidence type="ECO:0000256" key="1">
    <source>
        <dbReference type="ARBA" id="ARBA00004202"/>
    </source>
</evidence>
<evidence type="ECO:0000256" key="4">
    <source>
        <dbReference type="ARBA" id="ARBA00022475"/>
    </source>
</evidence>
<dbReference type="InterPro" id="IPR027417">
    <property type="entry name" value="P-loop_NTPase"/>
</dbReference>
<evidence type="ECO:0000256" key="2">
    <source>
        <dbReference type="ARBA" id="ARBA00005417"/>
    </source>
</evidence>
<sequence>MEKVLTVENLQVSFDTYAGEVKAVRGVSFDLEAGEILAIVGESGCGKSVTSQTLMKLNPMPPARILPGSKIVLDGNDIVNASEKEMQKIRGNAVSMIFQDPMTCLNPTMQVGKQLTEAIREHKNLTKEEAKKEAIRLLELVRIPNPEQRVKQYPHEFSGGMRQRVMIAMALSCAPKVLIADEPTTALDVTIQAQIMDLLLDIREKTGTGIILITHDLGVVASVADKVAVMYAGKIVEEGPVKEIFYRPQHPYTRALLRSLPTTETERKERLVSIAGTPPDLLNPPVGCGFGSRCENCMKICNEEQPEQFAVGENHVASCWLLHKDCPPELRGGAK</sequence>
<feature type="domain" description="ABC transporter" evidence="8">
    <location>
        <begin position="5"/>
        <end position="257"/>
    </location>
</feature>
<evidence type="ECO:0000259" key="8">
    <source>
        <dbReference type="PROSITE" id="PS50893"/>
    </source>
</evidence>
<dbReference type="AlphaFoldDB" id="A0A9D1ECY9"/>
<dbReference type="Pfam" id="PF00005">
    <property type="entry name" value="ABC_tran"/>
    <property type="match status" value="1"/>
</dbReference>
<dbReference type="Proteomes" id="UP000824201">
    <property type="component" value="Unassembled WGS sequence"/>
</dbReference>
<evidence type="ECO:0000313" key="10">
    <source>
        <dbReference type="Proteomes" id="UP000824201"/>
    </source>
</evidence>
<comment type="subcellular location">
    <subcellularLocation>
        <location evidence="1">Cell membrane</location>
        <topology evidence="1">Peripheral membrane protein</topology>
    </subcellularLocation>
</comment>
<evidence type="ECO:0000256" key="5">
    <source>
        <dbReference type="ARBA" id="ARBA00022741"/>
    </source>
</evidence>
<dbReference type="GO" id="GO:0005886">
    <property type="term" value="C:plasma membrane"/>
    <property type="evidence" value="ECO:0007669"/>
    <property type="project" value="UniProtKB-SubCell"/>
</dbReference>
<dbReference type="GO" id="GO:0005524">
    <property type="term" value="F:ATP binding"/>
    <property type="evidence" value="ECO:0007669"/>
    <property type="project" value="UniProtKB-KW"/>
</dbReference>
<keyword evidence="7" id="KW-0472">Membrane</keyword>
<dbReference type="InterPro" id="IPR003593">
    <property type="entry name" value="AAA+_ATPase"/>
</dbReference>
<reference evidence="9" key="1">
    <citation type="submission" date="2020-10" db="EMBL/GenBank/DDBJ databases">
        <authorList>
            <person name="Gilroy R."/>
        </authorList>
    </citation>
    <scope>NUCLEOTIDE SEQUENCE</scope>
    <source>
        <strain evidence="9">ChiW13-3771</strain>
    </source>
</reference>
<dbReference type="InterPro" id="IPR017871">
    <property type="entry name" value="ABC_transporter-like_CS"/>
</dbReference>
<keyword evidence="6 9" id="KW-0067">ATP-binding</keyword>
<accession>A0A9D1ECY9</accession>
<dbReference type="InterPro" id="IPR050388">
    <property type="entry name" value="ABC_Ni/Peptide_Import"/>
</dbReference>
<dbReference type="SMART" id="SM00382">
    <property type="entry name" value="AAA"/>
    <property type="match status" value="1"/>
</dbReference>
<dbReference type="Gene3D" id="3.40.50.300">
    <property type="entry name" value="P-loop containing nucleotide triphosphate hydrolases"/>
    <property type="match status" value="1"/>
</dbReference>
<keyword evidence="3" id="KW-0813">Transport</keyword>
<dbReference type="FunFam" id="3.40.50.300:FF:000016">
    <property type="entry name" value="Oligopeptide ABC transporter ATP-binding component"/>
    <property type="match status" value="1"/>
</dbReference>
<evidence type="ECO:0000256" key="7">
    <source>
        <dbReference type="ARBA" id="ARBA00023136"/>
    </source>
</evidence>
<dbReference type="GO" id="GO:0015833">
    <property type="term" value="P:peptide transport"/>
    <property type="evidence" value="ECO:0007669"/>
    <property type="project" value="InterPro"/>
</dbReference>
<protein>
    <submittedName>
        <fullName evidence="9">ABC transporter ATP-binding protein</fullName>
    </submittedName>
</protein>
<dbReference type="CDD" id="cd03257">
    <property type="entry name" value="ABC_NikE_OppD_transporters"/>
    <property type="match status" value="1"/>
</dbReference>
<dbReference type="PANTHER" id="PTHR43297:SF2">
    <property type="entry name" value="DIPEPTIDE TRANSPORT ATP-BINDING PROTEIN DPPD"/>
    <property type="match status" value="1"/>
</dbReference>
<keyword evidence="5" id="KW-0547">Nucleotide-binding</keyword>
<evidence type="ECO:0000313" key="9">
    <source>
        <dbReference type="EMBL" id="HIR87905.1"/>
    </source>
</evidence>
<organism evidence="9 10">
    <name type="scientific">Candidatus Fimimorpha faecalis</name>
    <dbReference type="NCBI Taxonomy" id="2840824"/>
    <lineage>
        <taxon>Bacteria</taxon>
        <taxon>Bacillati</taxon>
        <taxon>Bacillota</taxon>
        <taxon>Clostridia</taxon>
        <taxon>Eubacteriales</taxon>
        <taxon>Candidatus Fimimorpha</taxon>
    </lineage>
</organism>
<dbReference type="GO" id="GO:0016887">
    <property type="term" value="F:ATP hydrolysis activity"/>
    <property type="evidence" value="ECO:0007669"/>
    <property type="project" value="InterPro"/>
</dbReference>
<dbReference type="PANTHER" id="PTHR43297">
    <property type="entry name" value="OLIGOPEPTIDE TRANSPORT ATP-BINDING PROTEIN APPD"/>
    <property type="match status" value="1"/>
</dbReference>
<evidence type="ECO:0000256" key="6">
    <source>
        <dbReference type="ARBA" id="ARBA00022840"/>
    </source>
</evidence>
<dbReference type="PROSITE" id="PS00211">
    <property type="entry name" value="ABC_TRANSPORTER_1"/>
    <property type="match status" value="1"/>
</dbReference>
<dbReference type="InterPro" id="IPR013563">
    <property type="entry name" value="Oligopep_ABC_C"/>
</dbReference>
<comment type="caution">
    <text evidence="9">The sequence shown here is derived from an EMBL/GenBank/DDBJ whole genome shotgun (WGS) entry which is preliminary data.</text>
</comment>
<dbReference type="EMBL" id="DVHN01000035">
    <property type="protein sequence ID" value="HIR87905.1"/>
    <property type="molecule type" value="Genomic_DNA"/>
</dbReference>
<dbReference type="SUPFAM" id="SSF52540">
    <property type="entry name" value="P-loop containing nucleoside triphosphate hydrolases"/>
    <property type="match status" value="1"/>
</dbReference>
<keyword evidence="4" id="KW-1003">Cell membrane</keyword>